<dbReference type="Gene3D" id="3.90.1320.10">
    <property type="entry name" value="Outer-capsid protein sigma 3, large lobe"/>
    <property type="match status" value="1"/>
</dbReference>
<dbReference type="Pfam" id="PF14365">
    <property type="entry name" value="Neprosin_AP"/>
    <property type="match status" value="1"/>
</dbReference>
<evidence type="ECO:0000259" key="2">
    <source>
        <dbReference type="PROSITE" id="PS52045"/>
    </source>
</evidence>
<reference evidence="3 4" key="1">
    <citation type="submission" date="2024-01" db="EMBL/GenBank/DDBJ databases">
        <title>The genomes of 5 underutilized Papilionoideae crops provide insights into root nodulation and disease resistanc.</title>
        <authorList>
            <person name="Jiang F."/>
        </authorList>
    </citation>
    <scope>NUCLEOTIDE SEQUENCE [LARGE SCALE GENOMIC DNA]</scope>
    <source>
        <strain evidence="3">DUOXIRENSHENG_FW03</strain>
        <tissue evidence="3">Leaves</tissue>
    </source>
</reference>
<feature type="domain" description="Neprosin PEP catalytic" evidence="2">
    <location>
        <begin position="206"/>
        <end position="459"/>
    </location>
</feature>
<keyword evidence="4" id="KW-1185">Reference proteome</keyword>
<dbReference type="PANTHER" id="PTHR31589">
    <property type="entry name" value="PROTEIN, PUTATIVE (DUF239)-RELATED-RELATED"/>
    <property type="match status" value="1"/>
</dbReference>
<dbReference type="AlphaFoldDB" id="A0AAN9RUI7"/>
<dbReference type="InterPro" id="IPR025521">
    <property type="entry name" value="Neprosin_propep"/>
</dbReference>
<gene>
    <name evidence="3" type="ORF">VNO78_28963</name>
</gene>
<proteinExistence type="predicted"/>
<dbReference type="PANTHER" id="PTHR31589:SF111">
    <property type="entry name" value="NEPROSIN DOMAIN-CONTAINING PROTEIN"/>
    <property type="match status" value="1"/>
</dbReference>
<accession>A0AAN9RUI7</accession>
<evidence type="ECO:0000313" key="4">
    <source>
        <dbReference type="Proteomes" id="UP001386955"/>
    </source>
</evidence>
<evidence type="ECO:0000313" key="3">
    <source>
        <dbReference type="EMBL" id="KAK7383289.1"/>
    </source>
</evidence>
<dbReference type="Pfam" id="PF03080">
    <property type="entry name" value="Neprosin"/>
    <property type="match status" value="1"/>
</dbReference>
<keyword evidence="1" id="KW-0472">Membrane</keyword>
<dbReference type="InterPro" id="IPR053168">
    <property type="entry name" value="Glutamic_endopeptidase"/>
</dbReference>
<dbReference type="InterPro" id="IPR004314">
    <property type="entry name" value="Neprosin"/>
</dbReference>
<keyword evidence="1" id="KW-1133">Transmembrane helix</keyword>
<comment type="caution">
    <text evidence="3">The sequence shown here is derived from an EMBL/GenBank/DDBJ whole genome shotgun (WGS) entry which is preliminary data.</text>
</comment>
<dbReference type="PROSITE" id="PS52045">
    <property type="entry name" value="NEPROSIN_PEP_CD"/>
    <property type="match status" value="1"/>
</dbReference>
<dbReference type="Proteomes" id="UP001386955">
    <property type="component" value="Unassembled WGS sequence"/>
</dbReference>
<protein>
    <recommendedName>
        <fullName evidence="2">Neprosin PEP catalytic domain-containing protein</fullName>
    </recommendedName>
</protein>
<evidence type="ECO:0000256" key="1">
    <source>
        <dbReference type="SAM" id="Phobius"/>
    </source>
</evidence>
<sequence>MKHALACQQSIHDRCKQKLNDYRMLLHFPAMGSRIFILLVLVVTVYGFVDHSSSFSRHKILEVERKLKHLRRHSLKTIQSEDGDVIDCIDINKQPAFDHPALKSHKIQMAPTYNSAKEDITVGTTNTRNSAKSGKMMKQRAEELSLNVTSQLWQKSGRCPEGTIPVRRIRKRELLKAHSIEEYGRKKPSLSHHQHVGQLNKNLDSFVLLKNHSKAIALTVGYRYLGGKGDIRVSYPFVEKDDEYSTSQVSLLTGPYNDFECVEAGWAVNPSVYGDRQTRLFVYWTADASKKTGCFDLTCPGFIQTSDEIALGAAIYPIPTPGGLPYKITIYIFKDPYTNNWWVQYGEKTNIGYWPPEIFETLCYQAEAVEWGGEVYSSTIGHSPHTATQMGNGQFASVFDVSSSITRMRIHDNSAALKIPEWASEFSDEYNCYDVLYLSDYVEEPEFYYGGPGRNPKCP</sequence>
<keyword evidence="1" id="KW-0812">Transmembrane</keyword>
<organism evidence="3 4">
    <name type="scientific">Psophocarpus tetragonolobus</name>
    <name type="common">Winged bean</name>
    <name type="synonym">Dolichos tetragonolobus</name>
    <dbReference type="NCBI Taxonomy" id="3891"/>
    <lineage>
        <taxon>Eukaryota</taxon>
        <taxon>Viridiplantae</taxon>
        <taxon>Streptophyta</taxon>
        <taxon>Embryophyta</taxon>
        <taxon>Tracheophyta</taxon>
        <taxon>Spermatophyta</taxon>
        <taxon>Magnoliopsida</taxon>
        <taxon>eudicotyledons</taxon>
        <taxon>Gunneridae</taxon>
        <taxon>Pentapetalae</taxon>
        <taxon>rosids</taxon>
        <taxon>fabids</taxon>
        <taxon>Fabales</taxon>
        <taxon>Fabaceae</taxon>
        <taxon>Papilionoideae</taxon>
        <taxon>50 kb inversion clade</taxon>
        <taxon>NPAAA clade</taxon>
        <taxon>indigoferoid/millettioid clade</taxon>
        <taxon>Phaseoleae</taxon>
        <taxon>Psophocarpus</taxon>
    </lineage>
</organism>
<name>A0AAN9RUI7_PSOTE</name>
<dbReference type="EMBL" id="JAYMYS010000008">
    <property type="protein sequence ID" value="KAK7383289.1"/>
    <property type="molecule type" value="Genomic_DNA"/>
</dbReference>
<feature type="transmembrane region" description="Helical" evidence="1">
    <location>
        <begin position="24"/>
        <end position="49"/>
    </location>
</feature>